<dbReference type="InterPro" id="IPR005813">
    <property type="entry name" value="Ribosomal_bL20"/>
</dbReference>
<protein>
    <recommendedName>
        <fullName evidence="4 5">Large ribosomal subunit protein bL20</fullName>
    </recommendedName>
</protein>
<dbReference type="HAMAP" id="MF_00382">
    <property type="entry name" value="Ribosomal_bL20"/>
    <property type="match status" value="1"/>
</dbReference>
<comment type="similarity">
    <text evidence="1 5 6">Belongs to the bacterial ribosomal protein bL20 family.</text>
</comment>
<dbReference type="PRINTS" id="PR00062">
    <property type="entry name" value="RIBOSOMALL20"/>
</dbReference>
<keyword evidence="5 6" id="KW-0699">rRNA-binding</keyword>
<sequence length="114" mass="13588">MTRVKRGTIKIKRRQNILKQVKGYRFGRSTKKRQAKEAIAHAGTYAFAHRKDKKADRRRLWQTKINAVVRKFGFSYSKFIDRLKKKKIEVDRKILADLAENQPESFERIINQIK</sequence>
<keyword evidence="3 5" id="KW-0687">Ribonucleoprotein</keyword>
<accession>A0A1F6X215</accession>
<evidence type="ECO:0000256" key="1">
    <source>
        <dbReference type="ARBA" id="ARBA00007698"/>
    </source>
</evidence>
<evidence type="ECO:0000256" key="2">
    <source>
        <dbReference type="ARBA" id="ARBA00022980"/>
    </source>
</evidence>
<evidence type="ECO:0000313" key="8">
    <source>
        <dbReference type="Proteomes" id="UP000185809"/>
    </source>
</evidence>
<dbReference type="CDD" id="cd07026">
    <property type="entry name" value="Ribosomal_L20"/>
    <property type="match status" value="1"/>
</dbReference>
<dbReference type="NCBIfam" id="TIGR01032">
    <property type="entry name" value="rplT_bact"/>
    <property type="match status" value="1"/>
</dbReference>
<comment type="function">
    <text evidence="5 6">Binds directly to 23S ribosomal RNA and is necessary for the in vitro assembly process of the 50S ribosomal subunit. It is not involved in the protein synthesizing functions of that subunit.</text>
</comment>
<evidence type="ECO:0000256" key="4">
    <source>
        <dbReference type="ARBA" id="ARBA00035172"/>
    </source>
</evidence>
<dbReference type="GO" id="GO:0019843">
    <property type="term" value="F:rRNA binding"/>
    <property type="evidence" value="ECO:0007669"/>
    <property type="project" value="UniProtKB-UniRule"/>
</dbReference>
<dbReference type="GO" id="GO:0003735">
    <property type="term" value="F:structural constituent of ribosome"/>
    <property type="evidence" value="ECO:0007669"/>
    <property type="project" value="InterPro"/>
</dbReference>
<dbReference type="SUPFAM" id="SSF74731">
    <property type="entry name" value="Ribosomal protein L20"/>
    <property type="match status" value="1"/>
</dbReference>
<dbReference type="Proteomes" id="UP000185809">
    <property type="component" value="Unassembled WGS sequence"/>
</dbReference>
<dbReference type="PANTHER" id="PTHR10986">
    <property type="entry name" value="39S RIBOSOMAL PROTEIN L20"/>
    <property type="match status" value="1"/>
</dbReference>
<dbReference type="InterPro" id="IPR035566">
    <property type="entry name" value="Ribosomal_protein_bL20_C"/>
</dbReference>
<name>A0A1F6X215_9BACT</name>
<dbReference type="GO" id="GO:1990904">
    <property type="term" value="C:ribonucleoprotein complex"/>
    <property type="evidence" value="ECO:0007669"/>
    <property type="project" value="UniProtKB-KW"/>
</dbReference>
<evidence type="ECO:0000313" key="7">
    <source>
        <dbReference type="EMBL" id="OGI88167.1"/>
    </source>
</evidence>
<dbReference type="Gene3D" id="1.10.1900.20">
    <property type="entry name" value="Ribosomal protein L20"/>
    <property type="match status" value="1"/>
</dbReference>
<dbReference type="GO" id="GO:0006412">
    <property type="term" value="P:translation"/>
    <property type="evidence" value="ECO:0007669"/>
    <property type="project" value="InterPro"/>
</dbReference>
<evidence type="ECO:0000256" key="6">
    <source>
        <dbReference type="RuleBase" id="RU000560"/>
    </source>
</evidence>
<organism evidence="7 8">
    <name type="scientific">Candidatus Nomurabacteria bacterium RIFCSPLOWO2_01_FULL_33_24</name>
    <dbReference type="NCBI Taxonomy" id="1801765"/>
    <lineage>
        <taxon>Bacteria</taxon>
        <taxon>Candidatus Nomuraibacteriota</taxon>
    </lineage>
</organism>
<proteinExistence type="inferred from homology"/>
<dbReference type="AlphaFoldDB" id="A0A1F6X215"/>
<evidence type="ECO:0000256" key="5">
    <source>
        <dbReference type="HAMAP-Rule" id="MF_00382"/>
    </source>
</evidence>
<keyword evidence="5 6" id="KW-0694">RNA-binding</keyword>
<gene>
    <name evidence="5" type="primary">rplT</name>
    <name evidence="7" type="ORF">A2995_00315</name>
</gene>
<dbReference type="FunFam" id="1.10.1900.20:FF:000001">
    <property type="entry name" value="50S ribosomal protein L20"/>
    <property type="match status" value="1"/>
</dbReference>
<dbReference type="EMBL" id="MFUP01000005">
    <property type="protein sequence ID" value="OGI88167.1"/>
    <property type="molecule type" value="Genomic_DNA"/>
</dbReference>
<dbReference type="Gene3D" id="6.10.160.10">
    <property type="match status" value="1"/>
</dbReference>
<keyword evidence="2 5" id="KW-0689">Ribosomal protein</keyword>
<dbReference type="GO" id="GO:0000027">
    <property type="term" value="P:ribosomal large subunit assembly"/>
    <property type="evidence" value="ECO:0007669"/>
    <property type="project" value="UniProtKB-UniRule"/>
</dbReference>
<dbReference type="Pfam" id="PF00453">
    <property type="entry name" value="Ribosomal_L20"/>
    <property type="match status" value="1"/>
</dbReference>
<dbReference type="GO" id="GO:0005840">
    <property type="term" value="C:ribosome"/>
    <property type="evidence" value="ECO:0007669"/>
    <property type="project" value="UniProtKB-KW"/>
</dbReference>
<comment type="caution">
    <text evidence="7">The sequence shown here is derived from an EMBL/GenBank/DDBJ whole genome shotgun (WGS) entry which is preliminary data.</text>
</comment>
<evidence type="ECO:0000256" key="3">
    <source>
        <dbReference type="ARBA" id="ARBA00023274"/>
    </source>
</evidence>
<reference evidence="7 8" key="1">
    <citation type="journal article" date="2016" name="Nat. Commun.">
        <title>Thousands of microbial genomes shed light on interconnected biogeochemical processes in an aquifer system.</title>
        <authorList>
            <person name="Anantharaman K."/>
            <person name="Brown C.T."/>
            <person name="Hug L.A."/>
            <person name="Sharon I."/>
            <person name="Castelle C.J."/>
            <person name="Probst A.J."/>
            <person name="Thomas B.C."/>
            <person name="Singh A."/>
            <person name="Wilkins M.J."/>
            <person name="Karaoz U."/>
            <person name="Brodie E.L."/>
            <person name="Williams K.H."/>
            <person name="Hubbard S.S."/>
            <person name="Banfield J.F."/>
        </authorList>
    </citation>
    <scope>NUCLEOTIDE SEQUENCE [LARGE SCALE GENOMIC DNA]</scope>
</reference>